<keyword evidence="3" id="KW-1185">Reference proteome</keyword>
<organism evidence="2 3">
    <name type="scientific">Halalkalibacter alkaliphilus</name>
    <dbReference type="NCBI Taxonomy" id="2917993"/>
    <lineage>
        <taxon>Bacteria</taxon>
        <taxon>Bacillati</taxon>
        <taxon>Bacillota</taxon>
        <taxon>Bacilli</taxon>
        <taxon>Bacillales</taxon>
        <taxon>Bacillaceae</taxon>
        <taxon>Halalkalibacter</taxon>
    </lineage>
</organism>
<accession>A0A9X2A657</accession>
<name>A0A9X2A657_9BACI</name>
<proteinExistence type="predicted"/>
<evidence type="ECO:0000313" key="2">
    <source>
        <dbReference type="EMBL" id="MCL7746086.1"/>
    </source>
</evidence>
<dbReference type="InterPro" id="IPR049825">
    <property type="entry name" value="Lasso_PadeA-like"/>
</dbReference>
<sequence length="44" mass="5189">MKNEWKKPELEVLDVDMTMANPNDGDHLDQAYPEGTPRWELTWS</sequence>
<evidence type="ECO:0000256" key="1">
    <source>
        <dbReference type="SAM" id="MobiDB-lite"/>
    </source>
</evidence>
<dbReference type="RefSeq" id="WP_250095012.1">
    <property type="nucleotide sequence ID" value="NZ_JAKRYL010000002.1"/>
</dbReference>
<evidence type="ECO:0000313" key="3">
    <source>
        <dbReference type="Proteomes" id="UP001139150"/>
    </source>
</evidence>
<feature type="region of interest" description="Disordered" evidence="1">
    <location>
        <begin position="20"/>
        <end position="44"/>
    </location>
</feature>
<dbReference type="NCBIfam" id="NF033524">
    <property type="entry name" value="lasso_PadeA_fam"/>
    <property type="match status" value="1"/>
</dbReference>
<protein>
    <submittedName>
        <fullName evidence="2">Paeninodin family lasso peptide</fullName>
    </submittedName>
</protein>
<reference evidence="2" key="1">
    <citation type="submission" date="2022-02" db="EMBL/GenBank/DDBJ databases">
        <title>Halalkalibacter sp. nov. isolated from Lonar Lake, India.</title>
        <authorList>
            <person name="Joshi A."/>
            <person name="Thite S."/>
            <person name="Lodha T."/>
        </authorList>
    </citation>
    <scope>NUCLEOTIDE SEQUENCE</scope>
    <source>
        <strain evidence="2">MEB205</strain>
    </source>
</reference>
<dbReference type="AlphaFoldDB" id="A0A9X2A657"/>
<gene>
    <name evidence="2" type="ORF">MF646_03015</name>
</gene>
<comment type="caution">
    <text evidence="2">The sequence shown here is derived from an EMBL/GenBank/DDBJ whole genome shotgun (WGS) entry which is preliminary data.</text>
</comment>
<dbReference type="EMBL" id="JAKRYL010000002">
    <property type="protein sequence ID" value="MCL7746086.1"/>
    <property type="molecule type" value="Genomic_DNA"/>
</dbReference>
<dbReference type="Proteomes" id="UP001139150">
    <property type="component" value="Unassembled WGS sequence"/>
</dbReference>